<reference evidence="1" key="1">
    <citation type="submission" date="2021-08" db="EMBL/GenBank/DDBJ databases">
        <title>The first chromosome-level gecko genome reveals the dynamic sex chromosomes of Neotropical dwarf geckos (Sphaerodactylidae: Sphaerodactylus).</title>
        <authorList>
            <person name="Pinto B.J."/>
            <person name="Keating S.E."/>
            <person name="Gamble T."/>
        </authorList>
    </citation>
    <scope>NUCLEOTIDE SEQUENCE</scope>
    <source>
        <strain evidence="1">TG3544</strain>
    </source>
</reference>
<organism evidence="1 2">
    <name type="scientific">Sphaerodactylus townsendi</name>
    <dbReference type="NCBI Taxonomy" id="933632"/>
    <lineage>
        <taxon>Eukaryota</taxon>
        <taxon>Metazoa</taxon>
        <taxon>Chordata</taxon>
        <taxon>Craniata</taxon>
        <taxon>Vertebrata</taxon>
        <taxon>Euteleostomi</taxon>
        <taxon>Lepidosauria</taxon>
        <taxon>Squamata</taxon>
        <taxon>Bifurcata</taxon>
        <taxon>Gekkota</taxon>
        <taxon>Sphaerodactylidae</taxon>
        <taxon>Sphaerodactylus</taxon>
    </lineage>
</organism>
<accession>A0ACB8FWJ5</accession>
<dbReference type="Proteomes" id="UP000827872">
    <property type="component" value="Linkage Group LG11"/>
</dbReference>
<keyword evidence="2" id="KW-1185">Reference proteome</keyword>
<evidence type="ECO:0000313" key="1">
    <source>
        <dbReference type="EMBL" id="KAH8011473.1"/>
    </source>
</evidence>
<protein>
    <submittedName>
        <fullName evidence="1">Uncharacterized protein</fullName>
    </submittedName>
</protein>
<sequence length="165" mass="17211">MKSQQSQESTAAEYQKSVKPSQGALVTPAVAGFVSDSRPGQPTQRASHTQCGTGGPRHFLPTQRKTQRQERSLGPPGFLRPLAGGGGTSHKGQGRQQVQQDAITAQAKVRPRQQQQQGSGDATSGPVRRDGTWLGVTRTEGAAGAPLNGHTAGTAAWPKLPISAA</sequence>
<proteinExistence type="predicted"/>
<gene>
    <name evidence="1" type="ORF">K3G42_022760</name>
</gene>
<comment type="caution">
    <text evidence="1">The sequence shown here is derived from an EMBL/GenBank/DDBJ whole genome shotgun (WGS) entry which is preliminary data.</text>
</comment>
<name>A0ACB8FWJ5_9SAUR</name>
<evidence type="ECO:0000313" key="2">
    <source>
        <dbReference type="Proteomes" id="UP000827872"/>
    </source>
</evidence>
<dbReference type="EMBL" id="CM037624">
    <property type="protein sequence ID" value="KAH8011473.1"/>
    <property type="molecule type" value="Genomic_DNA"/>
</dbReference>